<dbReference type="Proteomes" id="UP000322144">
    <property type="component" value="Segment"/>
</dbReference>
<protein>
    <submittedName>
        <fullName evidence="1">Uncharacterized protein</fullName>
    </submittedName>
</protein>
<organism evidence="1 2">
    <name type="scientific">Pseudomonas phage vB_PaeM_PS119XW</name>
    <dbReference type="NCBI Taxonomy" id="2601632"/>
    <lineage>
        <taxon>Viruses</taxon>
        <taxon>Duplodnaviria</taxon>
        <taxon>Heunggongvirae</taxon>
        <taxon>Uroviricota</taxon>
        <taxon>Caudoviricetes</taxon>
        <taxon>Chimalliviridae</taxon>
        <taxon>Pawinskivirus</taxon>
        <taxon>Pawinskivirus PS119XW</taxon>
    </lineage>
</organism>
<dbReference type="GeneID" id="77937007"/>
<keyword evidence="2" id="KW-1185">Reference proteome</keyword>
<dbReference type="RefSeq" id="YP_010660997.1">
    <property type="nucleotide sequence ID" value="NC_070882.1"/>
</dbReference>
<evidence type="ECO:0000313" key="1">
    <source>
        <dbReference type="EMBL" id="QEM41986.1"/>
    </source>
</evidence>
<proteinExistence type="predicted"/>
<name>A0A5C1K7R1_9CAUD</name>
<reference evidence="1 2" key="1">
    <citation type="submission" date="2019-06" db="EMBL/GenBank/DDBJ databases">
        <title>A distant relative of Phikzvirus genus phages from a therapeutic phage collection.</title>
        <authorList>
            <person name="Hejnowicz M.S."/>
            <person name="Dabrowski K."/>
            <person name="Gawor J."/>
            <person name="Weber-Dabrowska B."/>
            <person name="Gromadka R."/>
            <person name="Lobocka M.B."/>
        </authorList>
    </citation>
    <scope>NUCLEOTIDE SEQUENCE [LARGE SCALE GENOMIC DNA]</scope>
</reference>
<dbReference type="KEGG" id="vg:77937007"/>
<sequence>MYDHKEAMDNMHQRIALHNDYYMDVIAEGMKVIDENGVIKTIPFSRKLKPRRSSIFLKKRIGKKRHKKEQDQNDILKWIYDLRMYLVEANGEDERVIIDQFKNKMKSANNMYFKAPLMNHYVGVAMGDTL</sequence>
<evidence type="ECO:0000313" key="2">
    <source>
        <dbReference type="Proteomes" id="UP000322144"/>
    </source>
</evidence>
<dbReference type="EMBL" id="MN103543">
    <property type="protein sequence ID" value="QEM41986.1"/>
    <property type="molecule type" value="Genomic_DNA"/>
</dbReference>
<accession>A0A5C1K7R1</accession>